<dbReference type="EMBL" id="CP069115">
    <property type="protein sequence ID" value="QSS65204.1"/>
    <property type="molecule type" value="Genomic_DNA"/>
</dbReference>
<proteinExistence type="predicted"/>
<dbReference type="Pfam" id="PF20174">
    <property type="entry name" value="DUF6540"/>
    <property type="match status" value="1"/>
</dbReference>
<name>A0A8A1MKM9_AJECA</name>
<protein>
    <submittedName>
        <fullName evidence="1">Uncharacterized protein</fullName>
    </submittedName>
</protein>
<accession>A0A8A1MKM9</accession>
<dbReference type="AlphaFoldDB" id="A0A8A1MKM9"/>
<sequence length="146" mass="15696">MEANGIYLILSVAAVEYHWGIYVAENATKGVIHHANNAQGGWSYERKLTQTLVLSKMLALALKIGTIPLPQGHTQIDPILGNPNMISQDPGFRCRAWALDGVARLHTMGVVNAPDNSAVMAKAYQLANANRSNIELGTGSFVVATL</sequence>
<evidence type="ECO:0000313" key="2">
    <source>
        <dbReference type="Proteomes" id="UP000663671"/>
    </source>
</evidence>
<evidence type="ECO:0000313" key="1">
    <source>
        <dbReference type="EMBL" id="QSS65204.1"/>
    </source>
</evidence>
<dbReference type="Proteomes" id="UP000663671">
    <property type="component" value="Chromosome 3"/>
</dbReference>
<gene>
    <name evidence="1" type="ORF">I7I51_06046</name>
</gene>
<dbReference type="InterPro" id="IPR046670">
    <property type="entry name" value="DUF6540"/>
</dbReference>
<reference evidence="1" key="1">
    <citation type="submission" date="2021-01" db="EMBL/GenBank/DDBJ databases">
        <title>Chromosome-level genome assembly of a human fungal pathogen reveals clustering of transcriptionally co-regulated genes.</title>
        <authorList>
            <person name="Voorhies M."/>
            <person name="Cohen S."/>
            <person name="Shea T.P."/>
            <person name="Petrus S."/>
            <person name="Munoz J.F."/>
            <person name="Poplawski S."/>
            <person name="Goldman W.E."/>
            <person name="Michael T."/>
            <person name="Cuomo C.A."/>
            <person name="Sil A."/>
            <person name="Beyhan S."/>
        </authorList>
    </citation>
    <scope>NUCLEOTIDE SEQUENCE</scope>
    <source>
        <strain evidence="1">WU24</strain>
    </source>
</reference>
<organism evidence="1 2">
    <name type="scientific">Ajellomyces capsulatus</name>
    <name type="common">Darling's disease fungus</name>
    <name type="synonym">Histoplasma capsulatum</name>
    <dbReference type="NCBI Taxonomy" id="5037"/>
    <lineage>
        <taxon>Eukaryota</taxon>
        <taxon>Fungi</taxon>
        <taxon>Dikarya</taxon>
        <taxon>Ascomycota</taxon>
        <taxon>Pezizomycotina</taxon>
        <taxon>Eurotiomycetes</taxon>
        <taxon>Eurotiomycetidae</taxon>
        <taxon>Onygenales</taxon>
        <taxon>Ajellomycetaceae</taxon>
        <taxon>Histoplasma</taxon>
    </lineage>
</organism>
<dbReference type="OrthoDB" id="4176059at2759"/>
<dbReference type="VEuPathDB" id="FungiDB:I7I51_06046"/>